<gene>
    <name evidence="8" type="primary">corA</name>
    <name evidence="9" type="ORF">SAMN02745746_01482</name>
</gene>
<evidence type="ECO:0000256" key="7">
    <source>
        <dbReference type="ARBA" id="ARBA00023136"/>
    </source>
</evidence>
<keyword evidence="8" id="KW-0460">Magnesium</keyword>
<organism evidence="9 10">
    <name type="scientific">Pseudogulbenkiania subflava DSM 22618</name>
    <dbReference type="NCBI Taxonomy" id="1123014"/>
    <lineage>
        <taxon>Bacteria</taxon>
        <taxon>Pseudomonadati</taxon>
        <taxon>Pseudomonadota</taxon>
        <taxon>Betaproteobacteria</taxon>
        <taxon>Neisseriales</taxon>
        <taxon>Chromobacteriaceae</taxon>
        <taxon>Pseudogulbenkiania</taxon>
    </lineage>
</organism>
<keyword evidence="3 8" id="KW-0813">Transport</keyword>
<comment type="similarity">
    <text evidence="2 8">Belongs to the CorA metal ion transporter (MIT) (TC 1.A.35) family.</text>
</comment>
<dbReference type="FunFam" id="1.20.58.340:FF:000012">
    <property type="entry name" value="Magnesium transport protein CorA"/>
    <property type="match status" value="1"/>
</dbReference>
<evidence type="ECO:0000256" key="3">
    <source>
        <dbReference type="ARBA" id="ARBA00022448"/>
    </source>
</evidence>
<dbReference type="Pfam" id="PF01544">
    <property type="entry name" value="CorA"/>
    <property type="match status" value="1"/>
</dbReference>
<dbReference type="PANTHER" id="PTHR46494:SF1">
    <property type="entry name" value="CORA FAMILY METAL ION TRANSPORTER (EUROFUNG)"/>
    <property type="match status" value="1"/>
</dbReference>
<dbReference type="CDD" id="cd12828">
    <property type="entry name" value="TmCorA-like_1"/>
    <property type="match status" value="1"/>
</dbReference>
<dbReference type="EMBL" id="FXAG01000006">
    <property type="protein sequence ID" value="SMF13570.1"/>
    <property type="molecule type" value="Genomic_DNA"/>
</dbReference>
<comment type="function">
    <text evidence="8">Mediates influx of magnesium ions.</text>
</comment>
<evidence type="ECO:0000256" key="8">
    <source>
        <dbReference type="RuleBase" id="RU362010"/>
    </source>
</evidence>
<dbReference type="PANTHER" id="PTHR46494">
    <property type="entry name" value="CORA FAMILY METAL ION TRANSPORTER (EUROFUNG)"/>
    <property type="match status" value="1"/>
</dbReference>
<dbReference type="STRING" id="1123014.SAMN02745746_01482"/>
<evidence type="ECO:0000256" key="1">
    <source>
        <dbReference type="ARBA" id="ARBA00004651"/>
    </source>
</evidence>
<evidence type="ECO:0000256" key="2">
    <source>
        <dbReference type="ARBA" id="ARBA00009765"/>
    </source>
</evidence>
<dbReference type="SUPFAM" id="SSF144083">
    <property type="entry name" value="Magnesium transport protein CorA, transmembrane region"/>
    <property type="match status" value="1"/>
</dbReference>
<keyword evidence="8" id="KW-0406">Ion transport</keyword>
<feature type="transmembrane region" description="Helical" evidence="8">
    <location>
        <begin position="299"/>
        <end position="319"/>
    </location>
</feature>
<dbReference type="Proteomes" id="UP000192920">
    <property type="component" value="Unassembled WGS sequence"/>
</dbReference>
<accession>A0A1Y6BPM3</accession>
<comment type="subcellular location">
    <subcellularLocation>
        <location evidence="1">Cell membrane</location>
        <topology evidence="1">Multi-pass membrane protein</topology>
    </subcellularLocation>
    <subcellularLocation>
        <location evidence="8">Membrane</location>
        <topology evidence="8">Multi-pass membrane protein</topology>
    </subcellularLocation>
</comment>
<evidence type="ECO:0000313" key="10">
    <source>
        <dbReference type="Proteomes" id="UP000192920"/>
    </source>
</evidence>
<evidence type="ECO:0000313" key="9">
    <source>
        <dbReference type="EMBL" id="SMF13570.1"/>
    </source>
</evidence>
<dbReference type="Gene3D" id="1.20.58.340">
    <property type="entry name" value="Magnesium transport protein CorA, transmembrane region"/>
    <property type="match status" value="2"/>
</dbReference>
<evidence type="ECO:0000256" key="6">
    <source>
        <dbReference type="ARBA" id="ARBA00022989"/>
    </source>
</evidence>
<dbReference type="AlphaFoldDB" id="A0A1Y6BPM3"/>
<dbReference type="InterPro" id="IPR045863">
    <property type="entry name" value="CorA_TM1_TM2"/>
</dbReference>
<sequence>MKRYERLKGKVPTLGEAPGTLLAVGEPTLDQPRITLVEYGPSALRETTFASLQEGLAYRPGEPVLWLNVYGLHEPEVMRTIGERFGLHPLVLEDILNARQRPKVEDYGDYLFIASRVFQFSGEGNGRLKHDQIYLVVGRHFVLSFQSRPLGVFEPVRERLRTARGLIRSRGADYLAYSLLDAVVDDYFGVLTQFTEYVEQTDSQLLVGRDASILRRIQRLKHDCLRLRRSILPVREVLTSLARGDYGFFQPETLIYLRDAYDHTVHVIESLEMSRELVGDMLDLYLSTQSNRLNLQMRVLTALSMIFMPLTLIVGIYGMNFDYMPELHWHYGYFLILGLMLVLGAGLYFVFWRRKWL</sequence>
<dbReference type="GO" id="GO:0000287">
    <property type="term" value="F:magnesium ion binding"/>
    <property type="evidence" value="ECO:0007669"/>
    <property type="project" value="TreeGrafter"/>
</dbReference>
<dbReference type="InterPro" id="IPR045861">
    <property type="entry name" value="CorA_cytoplasmic_dom"/>
</dbReference>
<dbReference type="GO" id="GO:0015087">
    <property type="term" value="F:cobalt ion transmembrane transporter activity"/>
    <property type="evidence" value="ECO:0007669"/>
    <property type="project" value="UniProtKB-UniRule"/>
</dbReference>
<dbReference type="GO" id="GO:0050897">
    <property type="term" value="F:cobalt ion binding"/>
    <property type="evidence" value="ECO:0007669"/>
    <property type="project" value="TreeGrafter"/>
</dbReference>
<keyword evidence="4 8" id="KW-1003">Cell membrane</keyword>
<keyword evidence="5 8" id="KW-0812">Transmembrane</keyword>
<dbReference type="RefSeq" id="WP_085275791.1">
    <property type="nucleotide sequence ID" value="NZ_FXAG01000006.1"/>
</dbReference>
<keyword evidence="6 8" id="KW-1133">Transmembrane helix</keyword>
<dbReference type="InterPro" id="IPR004488">
    <property type="entry name" value="Mg/Co-transport_prot_CorA"/>
</dbReference>
<keyword evidence="7 8" id="KW-0472">Membrane</keyword>
<reference evidence="10" key="1">
    <citation type="submission" date="2017-04" db="EMBL/GenBank/DDBJ databases">
        <authorList>
            <person name="Varghese N."/>
            <person name="Submissions S."/>
        </authorList>
    </citation>
    <scope>NUCLEOTIDE SEQUENCE [LARGE SCALE GENOMIC DNA]</scope>
    <source>
        <strain evidence="10">DSM 22618</strain>
    </source>
</reference>
<name>A0A1Y6BPM3_9NEIS</name>
<proteinExistence type="inferred from homology"/>
<dbReference type="NCBIfam" id="TIGR00383">
    <property type="entry name" value="corA"/>
    <property type="match status" value="1"/>
</dbReference>
<evidence type="ECO:0000256" key="5">
    <source>
        <dbReference type="ARBA" id="ARBA00022692"/>
    </source>
</evidence>
<protein>
    <recommendedName>
        <fullName evidence="8">Magnesium transport protein CorA</fullName>
    </recommendedName>
</protein>
<dbReference type="Gene3D" id="3.30.460.20">
    <property type="entry name" value="CorA soluble domain-like"/>
    <property type="match status" value="1"/>
</dbReference>
<keyword evidence="10" id="KW-1185">Reference proteome</keyword>
<dbReference type="InterPro" id="IPR002523">
    <property type="entry name" value="MgTranspt_CorA/ZnTranspt_ZntB"/>
</dbReference>
<dbReference type="SUPFAM" id="SSF143865">
    <property type="entry name" value="CorA soluble domain-like"/>
    <property type="match status" value="1"/>
</dbReference>
<feature type="transmembrane region" description="Helical" evidence="8">
    <location>
        <begin position="331"/>
        <end position="351"/>
    </location>
</feature>
<evidence type="ECO:0000256" key="4">
    <source>
        <dbReference type="ARBA" id="ARBA00022475"/>
    </source>
</evidence>
<dbReference type="GO" id="GO:0005886">
    <property type="term" value="C:plasma membrane"/>
    <property type="evidence" value="ECO:0007669"/>
    <property type="project" value="UniProtKB-SubCell"/>
</dbReference>
<dbReference type="GO" id="GO:0015095">
    <property type="term" value="F:magnesium ion transmembrane transporter activity"/>
    <property type="evidence" value="ECO:0007669"/>
    <property type="project" value="UniProtKB-UniRule"/>
</dbReference>